<dbReference type="Pfam" id="PF13795">
    <property type="entry name" value="HupE_UreJ_2"/>
    <property type="match status" value="1"/>
</dbReference>
<dbReference type="AlphaFoldDB" id="A0AA48HUC9"/>
<evidence type="ECO:0000313" key="3">
    <source>
        <dbReference type="EMBL" id="BDX04750.1"/>
    </source>
</evidence>
<keyword evidence="2" id="KW-0732">Signal</keyword>
<feature type="transmembrane region" description="Helical" evidence="1">
    <location>
        <begin position="121"/>
        <end position="149"/>
    </location>
</feature>
<dbReference type="Proteomes" id="UP001333710">
    <property type="component" value="Chromosome"/>
</dbReference>
<evidence type="ECO:0000313" key="4">
    <source>
        <dbReference type="Proteomes" id="UP001333710"/>
    </source>
</evidence>
<feature type="transmembrane region" description="Helical" evidence="1">
    <location>
        <begin position="161"/>
        <end position="181"/>
    </location>
</feature>
<feature type="transmembrane region" description="Helical" evidence="1">
    <location>
        <begin position="225"/>
        <end position="247"/>
    </location>
</feature>
<evidence type="ECO:0008006" key="5">
    <source>
        <dbReference type="Google" id="ProtNLM"/>
    </source>
</evidence>
<protein>
    <recommendedName>
        <fullName evidence="5">HupE/UreJ family protein</fullName>
    </recommendedName>
</protein>
<dbReference type="RefSeq" id="WP_338290581.1">
    <property type="nucleotide sequence ID" value="NZ_AP027272.1"/>
</dbReference>
<name>A0AA48HUC9_9ALTE</name>
<dbReference type="KEGG" id="pmaw:MACH26_02710"/>
<sequence length="252" mass="28647">MKLVVFYLLLFISTNLFISAPAWAHPQDEDIILDIEQGQLNLDVSTLDEEYIAALKRQRMRKLQAMSWSEKFWLYTQAGFEHIIPKGLDHILFVLGLYFSSLLFIKLLWQVTAFTLAHSITLGLAALGFVTVPGAIVEPLIALSIVWIALENCLFKQTARWRPVLVFGFGLLHGLGFASVLQDYGLPKGDLVPSLLAFNLGVEFGQLAVLFAAFCLTFWFRQKHWYRATLQMPVSIIIGLVGLWWFIERTLL</sequence>
<feature type="chain" id="PRO_5041224657" description="HupE/UreJ family protein" evidence="2">
    <location>
        <begin position="25"/>
        <end position="252"/>
    </location>
</feature>
<gene>
    <name evidence="3" type="ORF">MACH26_02710</name>
</gene>
<accession>A0AA48HUC9</accession>
<dbReference type="EMBL" id="AP027272">
    <property type="protein sequence ID" value="BDX04750.1"/>
    <property type="molecule type" value="Genomic_DNA"/>
</dbReference>
<evidence type="ECO:0000256" key="1">
    <source>
        <dbReference type="SAM" id="Phobius"/>
    </source>
</evidence>
<keyword evidence="1" id="KW-0472">Membrane</keyword>
<keyword evidence="4" id="KW-1185">Reference proteome</keyword>
<reference evidence="3" key="1">
    <citation type="submission" date="2023-01" db="EMBL/GenBank/DDBJ databases">
        <title>Complete genome sequence of Planctobacterium marinum strain Dej080120_11.</title>
        <authorList>
            <person name="Ueki S."/>
            <person name="Maruyama F."/>
        </authorList>
    </citation>
    <scope>NUCLEOTIDE SEQUENCE</scope>
    <source>
        <strain evidence="3">Dej080120_11</strain>
    </source>
</reference>
<keyword evidence="1" id="KW-1133">Transmembrane helix</keyword>
<feature type="signal peptide" evidence="2">
    <location>
        <begin position="1"/>
        <end position="24"/>
    </location>
</feature>
<feature type="transmembrane region" description="Helical" evidence="1">
    <location>
        <begin position="90"/>
        <end position="109"/>
    </location>
</feature>
<dbReference type="InterPro" id="IPR032809">
    <property type="entry name" value="Put_HupE_UreJ"/>
</dbReference>
<feature type="transmembrane region" description="Helical" evidence="1">
    <location>
        <begin position="193"/>
        <end position="219"/>
    </location>
</feature>
<evidence type="ECO:0000256" key="2">
    <source>
        <dbReference type="SAM" id="SignalP"/>
    </source>
</evidence>
<keyword evidence="1" id="KW-0812">Transmembrane</keyword>
<organism evidence="3 4">
    <name type="scientific">Planctobacterium marinum</name>
    <dbReference type="NCBI Taxonomy" id="1631968"/>
    <lineage>
        <taxon>Bacteria</taxon>
        <taxon>Pseudomonadati</taxon>
        <taxon>Pseudomonadota</taxon>
        <taxon>Gammaproteobacteria</taxon>
        <taxon>Alteromonadales</taxon>
        <taxon>Alteromonadaceae</taxon>
        <taxon>Planctobacterium</taxon>
    </lineage>
</organism>
<proteinExistence type="predicted"/>